<gene>
    <name evidence="2" type="ORF">SEVIR_2G152600v2</name>
</gene>
<dbReference type="AlphaFoldDB" id="A0A4U6VSC1"/>
<dbReference type="Gramene" id="TKW32172">
    <property type="protein sequence ID" value="TKW32172"/>
    <property type="gene ID" value="SEVIR_2G152600v2"/>
</dbReference>
<sequence length="271" mass="28003">MPCTSSSQATTPLATEAPPAAPSAAATAPSAIEAPPAASSVVAAPPAAPSATMTFIPELVLIRALDQSHLSCFTAPSARPSAWFRPRRSDPSVLRFSPDPGELSPPSDPSNPPQTSVLSTGGPARSFPQILHDRRTRVACPLQSLPAAWLVFSDACRSVLSLASDQVGSRALFPNGSGSPSAPLSAEPRLPRPSSRRQIPAQSPMSPVFSVPSATVAPPGLRYTTIPPPPTPTAAATAPFPALSEAARQSVAPRSPARPQLPVFSPVRPRF</sequence>
<dbReference type="EMBL" id="CM016553">
    <property type="protein sequence ID" value="TKW32172.1"/>
    <property type="molecule type" value="Genomic_DNA"/>
</dbReference>
<feature type="compositionally biased region" description="Low complexity" evidence="1">
    <location>
        <begin position="9"/>
        <end position="46"/>
    </location>
</feature>
<reference evidence="2" key="1">
    <citation type="submission" date="2019-03" db="EMBL/GenBank/DDBJ databases">
        <title>WGS assembly of Setaria viridis.</title>
        <authorList>
            <person name="Huang P."/>
            <person name="Jenkins J."/>
            <person name="Grimwood J."/>
            <person name="Barry K."/>
            <person name="Healey A."/>
            <person name="Mamidi S."/>
            <person name="Sreedasyam A."/>
            <person name="Shu S."/>
            <person name="Feldman M."/>
            <person name="Wu J."/>
            <person name="Yu Y."/>
            <person name="Chen C."/>
            <person name="Johnson J."/>
            <person name="Rokhsar D."/>
            <person name="Baxter I."/>
            <person name="Schmutz J."/>
            <person name="Brutnell T."/>
            <person name="Kellogg E."/>
        </authorList>
    </citation>
    <scope>NUCLEOTIDE SEQUENCE [LARGE SCALE GENOMIC DNA]</scope>
</reference>
<organism evidence="2 3">
    <name type="scientific">Setaria viridis</name>
    <name type="common">Green bristlegrass</name>
    <name type="synonym">Setaria italica subsp. viridis</name>
    <dbReference type="NCBI Taxonomy" id="4556"/>
    <lineage>
        <taxon>Eukaryota</taxon>
        <taxon>Viridiplantae</taxon>
        <taxon>Streptophyta</taxon>
        <taxon>Embryophyta</taxon>
        <taxon>Tracheophyta</taxon>
        <taxon>Spermatophyta</taxon>
        <taxon>Magnoliopsida</taxon>
        <taxon>Liliopsida</taxon>
        <taxon>Poales</taxon>
        <taxon>Poaceae</taxon>
        <taxon>PACMAD clade</taxon>
        <taxon>Panicoideae</taxon>
        <taxon>Panicodae</taxon>
        <taxon>Paniceae</taxon>
        <taxon>Cenchrinae</taxon>
        <taxon>Setaria</taxon>
    </lineage>
</organism>
<accession>A0A4U6VSC1</accession>
<evidence type="ECO:0000256" key="1">
    <source>
        <dbReference type="SAM" id="MobiDB-lite"/>
    </source>
</evidence>
<feature type="compositionally biased region" description="Low complexity" evidence="1">
    <location>
        <begin position="233"/>
        <end position="242"/>
    </location>
</feature>
<proteinExistence type="predicted"/>
<feature type="region of interest" description="Disordered" evidence="1">
    <location>
        <begin position="1"/>
        <end position="46"/>
    </location>
</feature>
<keyword evidence="3" id="KW-1185">Reference proteome</keyword>
<feature type="region of interest" description="Disordered" evidence="1">
    <location>
        <begin position="93"/>
        <end position="127"/>
    </location>
</feature>
<dbReference type="Proteomes" id="UP000298652">
    <property type="component" value="Chromosome 2"/>
</dbReference>
<feature type="region of interest" description="Disordered" evidence="1">
    <location>
        <begin position="173"/>
        <end position="271"/>
    </location>
</feature>
<feature type="compositionally biased region" description="Polar residues" evidence="1">
    <location>
        <begin position="196"/>
        <end position="205"/>
    </location>
</feature>
<evidence type="ECO:0000313" key="3">
    <source>
        <dbReference type="Proteomes" id="UP000298652"/>
    </source>
</evidence>
<name>A0A4U6VSC1_SETVI</name>
<protein>
    <submittedName>
        <fullName evidence="2">Uncharacterized protein</fullName>
    </submittedName>
</protein>
<evidence type="ECO:0000313" key="2">
    <source>
        <dbReference type="EMBL" id="TKW32172.1"/>
    </source>
</evidence>